<dbReference type="AlphaFoldDB" id="A0A7C4AGK7"/>
<keyword evidence="1" id="KW-0408">Iron</keyword>
<dbReference type="SUPFAM" id="SSF55469">
    <property type="entry name" value="FMN-dependent nitroreductase-like"/>
    <property type="match status" value="1"/>
</dbReference>
<keyword evidence="1" id="KW-0411">Iron-sulfur</keyword>
<dbReference type="GO" id="GO:0051536">
    <property type="term" value="F:iron-sulfur cluster binding"/>
    <property type="evidence" value="ECO:0007669"/>
    <property type="project" value="UniProtKB-KW"/>
</dbReference>
<dbReference type="GO" id="GO:0016491">
    <property type="term" value="F:oxidoreductase activity"/>
    <property type="evidence" value="ECO:0007669"/>
    <property type="project" value="InterPro"/>
</dbReference>
<comment type="caution">
    <text evidence="4">The sequence shown here is derived from an EMBL/GenBank/DDBJ whole genome shotgun (WGS) entry which is preliminary data.</text>
</comment>
<organism evidence="4">
    <name type="scientific">Fundidesulfovibrio putealis</name>
    <dbReference type="NCBI Taxonomy" id="270496"/>
    <lineage>
        <taxon>Bacteria</taxon>
        <taxon>Pseudomonadati</taxon>
        <taxon>Thermodesulfobacteriota</taxon>
        <taxon>Desulfovibrionia</taxon>
        <taxon>Desulfovibrionales</taxon>
        <taxon>Desulfovibrionaceae</taxon>
        <taxon>Fundidesulfovibrio</taxon>
    </lineage>
</organism>
<proteinExistence type="predicted"/>
<feature type="signal peptide" evidence="2">
    <location>
        <begin position="1"/>
        <end position="25"/>
    </location>
</feature>
<accession>A0A7C4AGK7</accession>
<dbReference type="Pfam" id="PF00881">
    <property type="entry name" value="Nitroreductase"/>
    <property type="match status" value="1"/>
</dbReference>
<dbReference type="InterPro" id="IPR052544">
    <property type="entry name" value="Bacteriocin_Proc_Enz"/>
</dbReference>
<keyword evidence="1" id="KW-0479">Metal-binding</keyword>
<dbReference type="Gene3D" id="3.40.109.10">
    <property type="entry name" value="NADH Oxidase"/>
    <property type="match status" value="1"/>
</dbReference>
<dbReference type="PANTHER" id="PTHR43745:SF2">
    <property type="entry name" value="NITROREDUCTASE MJ1384-RELATED"/>
    <property type="match status" value="1"/>
</dbReference>
<dbReference type="InterPro" id="IPR006311">
    <property type="entry name" value="TAT_signal"/>
</dbReference>
<sequence length="217" mass="22492">MNRRSFMGAAGAMAVGLGLGGTALAARESAALPPPPSGTGKSLEDALRARQSQRAYADRELSDEVLSGLLWAAFGVNRSATGGRTAPSARDRQEIEVHVTRRDGHYLYDAKKHALVKQGGGDIRALTGLQGYVAAAPVNLVYVADMEKAAGSGAEEKLLLAAADTGFISQNVYLYCAVNGLATVVRAMIDTAALAVAMGLAGGRRVMLAQCVGYPKG</sequence>
<protein>
    <submittedName>
        <fullName evidence="4">SagB/ThcOx family dehydrogenase</fullName>
    </submittedName>
</protein>
<dbReference type="EMBL" id="DSRP01000328">
    <property type="protein sequence ID" value="HGG92240.1"/>
    <property type="molecule type" value="Genomic_DNA"/>
</dbReference>
<evidence type="ECO:0000256" key="2">
    <source>
        <dbReference type="SAM" id="SignalP"/>
    </source>
</evidence>
<dbReference type="PROSITE" id="PS51318">
    <property type="entry name" value="TAT"/>
    <property type="match status" value="1"/>
</dbReference>
<feature type="chain" id="PRO_5028010561" evidence="2">
    <location>
        <begin position="26"/>
        <end position="217"/>
    </location>
</feature>
<name>A0A7C4AGK7_9BACT</name>
<feature type="domain" description="Nitroreductase" evidence="3">
    <location>
        <begin position="47"/>
        <end position="214"/>
    </location>
</feature>
<keyword evidence="2" id="KW-0732">Signal</keyword>
<dbReference type="PANTHER" id="PTHR43745">
    <property type="entry name" value="NITROREDUCTASE MJ1384-RELATED"/>
    <property type="match status" value="1"/>
</dbReference>
<evidence type="ECO:0000256" key="1">
    <source>
        <dbReference type="ARBA" id="ARBA00023014"/>
    </source>
</evidence>
<gene>
    <name evidence="4" type="ORF">ENR59_04735</name>
</gene>
<evidence type="ECO:0000259" key="3">
    <source>
        <dbReference type="Pfam" id="PF00881"/>
    </source>
</evidence>
<dbReference type="InterPro" id="IPR000415">
    <property type="entry name" value="Nitroreductase-like"/>
</dbReference>
<dbReference type="InterPro" id="IPR029479">
    <property type="entry name" value="Nitroreductase"/>
</dbReference>
<dbReference type="CDD" id="cd02142">
    <property type="entry name" value="McbC_SagB-like_oxidoreductase"/>
    <property type="match status" value="1"/>
</dbReference>
<evidence type="ECO:0000313" key="4">
    <source>
        <dbReference type="EMBL" id="HGG92240.1"/>
    </source>
</evidence>
<reference evidence="4" key="1">
    <citation type="journal article" date="2020" name="mSystems">
        <title>Genome- and Community-Level Interaction Insights into Carbon Utilization and Element Cycling Functions of Hydrothermarchaeota in Hydrothermal Sediment.</title>
        <authorList>
            <person name="Zhou Z."/>
            <person name="Liu Y."/>
            <person name="Xu W."/>
            <person name="Pan J."/>
            <person name="Luo Z.H."/>
            <person name="Li M."/>
        </authorList>
    </citation>
    <scope>NUCLEOTIDE SEQUENCE [LARGE SCALE GENOMIC DNA]</scope>
    <source>
        <strain evidence="4">SpSt-413</strain>
    </source>
</reference>